<dbReference type="RefSeq" id="WP_098468181.1">
    <property type="nucleotide sequence ID" value="NZ_PDJD01000001.1"/>
</dbReference>
<feature type="transmembrane region" description="Helical" evidence="1">
    <location>
        <begin position="156"/>
        <end position="174"/>
    </location>
</feature>
<dbReference type="EMBL" id="PDJD01000001">
    <property type="protein sequence ID" value="PFG18973.1"/>
    <property type="molecule type" value="Genomic_DNA"/>
</dbReference>
<feature type="transmembrane region" description="Helical" evidence="1">
    <location>
        <begin position="102"/>
        <end position="120"/>
    </location>
</feature>
<keyword evidence="1" id="KW-0472">Membrane</keyword>
<evidence type="ECO:0000313" key="3">
    <source>
        <dbReference type="Proteomes" id="UP000224915"/>
    </source>
</evidence>
<dbReference type="PANTHER" id="PTHR37314">
    <property type="entry name" value="SLR0142 PROTEIN"/>
    <property type="match status" value="1"/>
</dbReference>
<organism evidence="2 3">
    <name type="scientific">Serinibacter salmoneus</name>
    <dbReference type="NCBI Taxonomy" id="556530"/>
    <lineage>
        <taxon>Bacteria</taxon>
        <taxon>Bacillati</taxon>
        <taxon>Actinomycetota</taxon>
        <taxon>Actinomycetes</taxon>
        <taxon>Micrococcales</taxon>
        <taxon>Beutenbergiaceae</taxon>
        <taxon>Serinibacter</taxon>
    </lineage>
</organism>
<feature type="transmembrane region" description="Helical" evidence="1">
    <location>
        <begin position="236"/>
        <end position="255"/>
    </location>
</feature>
<proteinExistence type="predicted"/>
<keyword evidence="1" id="KW-1133">Transmembrane helix</keyword>
<protein>
    <submittedName>
        <fullName evidence="2">Uncharacterized membrane protein YoaK (UPF0700 family)</fullName>
    </submittedName>
</protein>
<dbReference type="InterPro" id="IPR010699">
    <property type="entry name" value="DUF1275"/>
</dbReference>
<feature type="transmembrane region" description="Helical" evidence="1">
    <location>
        <begin position="21"/>
        <end position="41"/>
    </location>
</feature>
<dbReference type="Proteomes" id="UP000224915">
    <property type="component" value="Unassembled WGS sequence"/>
</dbReference>
<evidence type="ECO:0000256" key="1">
    <source>
        <dbReference type="SAM" id="Phobius"/>
    </source>
</evidence>
<dbReference type="AlphaFoldDB" id="A0A2A9CX44"/>
<keyword evidence="1" id="KW-0812">Transmembrane</keyword>
<dbReference type="Pfam" id="PF06912">
    <property type="entry name" value="DUF1275"/>
    <property type="match status" value="1"/>
</dbReference>
<gene>
    <name evidence="2" type="ORF">ATL40_0527</name>
</gene>
<comment type="caution">
    <text evidence="2">The sequence shown here is derived from an EMBL/GenBank/DDBJ whole genome shotgun (WGS) entry which is preliminary data.</text>
</comment>
<accession>A0A2A9CX44</accession>
<dbReference type="OrthoDB" id="7057004at2"/>
<feature type="transmembrane region" description="Helical" evidence="1">
    <location>
        <begin position="194"/>
        <end position="216"/>
    </location>
</feature>
<sequence>MTTYKQIDSHPEAVRFPLMELPVIGFVLAFVCGTLNAWTLMNAATFATVQSGNVASSGIYLATGEWSKFLFAWGSVIAFGLGSFVCGYFMTTWLRKGRVYTVPVLWAEGLIIALMAVLWATSVIPETKTGAQIVCFVVSFVAGAQGNSFHKNHGMLYGNVAVTFVVQAAFNFLVQSFINKKGINGEPNLKWSGIFFLVLLGFAGGGAIGALTNVWLGWEHDATQDGVLVNGTPVAGTGWALLLPAALTIILALIAGRQKHRNLDPDPTAGGLIP</sequence>
<dbReference type="PANTHER" id="PTHR37314:SF4">
    <property type="entry name" value="UPF0700 TRANSMEMBRANE PROTEIN YOAK"/>
    <property type="match status" value="1"/>
</dbReference>
<evidence type="ECO:0000313" key="2">
    <source>
        <dbReference type="EMBL" id="PFG18973.1"/>
    </source>
</evidence>
<feature type="transmembrane region" description="Helical" evidence="1">
    <location>
        <begin position="70"/>
        <end position="90"/>
    </location>
</feature>
<name>A0A2A9CX44_9MICO</name>
<reference evidence="2 3" key="1">
    <citation type="submission" date="2017-10" db="EMBL/GenBank/DDBJ databases">
        <title>Sequencing the genomes of 1000 actinobacteria strains.</title>
        <authorList>
            <person name="Klenk H.-P."/>
        </authorList>
    </citation>
    <scope>NUCLEOTIDE SEQUENCE [LARGE SCALE GENOMIC DNA]</scope>
    <source>
        <strain evidence="2 3">DSM 21801</strain>
    </source>
</reference>
<keyword evidence="3" id="KW-1185">Reference proteome</keyword>